<name>A0ABR6ADA2_9HYPH</name>
<proteinExistence type="predicted"/>
<protein>
    <submittedName>
        <fullName evidence="1">Uncharacterized protein</fullName>
    </submittedName>
</protein>
<dbReference type="Proteomes" id="UP000539787">
    <property type="component" value="Unassembled WGS sequence"/>
</dbReference>
<dbReference type="EMBL" id="JACGBJ010000014">
    <property type="protein sequence ID" value="MBA5804582.1"/>
    <property type="molecule type" value="Genomic_DNA"/>
</dbReference>
<dbReference type="RefSeq" id="WP_182210402.1">
    <property type="nucleotide sequence ID" value="NZ_JACGBJ010000014.1"/>
</dbReference>
<organism evidence="1 2">
    <name type="scientific">Rhizobium changzhiense</name>
    <dbReference type="NCBI Taxonomy" id="2692317"/>
    <lineage>
        <taxon>Bacteria</taxon>
        <taxon>Pseudomonadati</taxon>
        <taxon>Pseudomonadota</taxon>
        <taxon>Alphaproteobacteria</taxon>
        <taxon>Hyphomicrobiales</taxon>
        <taxon>Rhizobiaceae</taxon>
        <taxon>Rhizobium/Agrobacterium group</taxon>
        <taxon>Rhizobium</taxon>
    </lineage>
</organism>
<comment type="caution">
    <text evidence="1">The sequence shown here is derived from an EMBL/GenBank/DDBJ whole genome shotgun (WGS) entry which is preliminary data.</text>
</comment>
<sequence length="80" mass="8499">MPATLPDSLNRNRFKESGSNSKCYSVLCASKKTRGAVVGAAKSSDEIAIILDLPSHAGQLHAGVRQSIPVPVAPKREEQI</sequence>
<gene>
    <name evidence="1" type="ORF">HX902_23415</name>
</gene>
<reference evidence="1 2" key="1">
    <citation type="submission" date="2020-07" db="EMBL/GenBank/DDBJ databases">
        <authorList>
            <person name="Sun Q."/>
        </authorList>
    </citation>
    <scope>NUCLEOTIDE SEQUENCE [LARGE SCALE GENOMIC DNA]</scope>
    <source>
        <strain evidence="1 2">WYCCWR 11317</strain>
    </source>
</reference>
<evidence type="ECO:0000313" key="2">
    <source>
        <dbReference type="Proteomes" id="UP000539787"/>
    </source>
</evidence>
<evidence type="ECO:0000313" key="1">
    <source>
        <dbReference type="EMBL" id="MBA5804582.1"/>
    </source>
</evidence>
<keyword evidence="2" id="KW-1185">Reference proteome</keyword>
<accession>A0ABR6ADA2</accession>